<dbReference type="PANTHER" id="PTHR12210">
    <property type="entry name" value="DULLARD PROTEIN PHOSPHATASE"/>
    <property type="match status" value="1"/>
</dbReference>
<protein>
    <submittedName>
        <fullName evidence="3">Ctd-like (NLI interacting factor-like) phosphatase</fullName>
    </submittedName>
</protein>
<organism evidence="3">
    <name type="scientific">Pithovirus LCPAC102</name>
    <dbReference type="NCBI Taxonomy" id="2506587"/>
    <lineage>
        <taxon>Viruses</taxon>
        <taxon>Pithoviruses</taxon>
    </lineage>
</organism>
<dbReference type="InterPro" id="IPR023214">
    <property type="entry name" value="HAD_sf"/>
</dbReference>
<name>A0A481Z6D6_9VIRU</name>
<feature type="compositionally biased region" description="Low complexity" evidence="1">
    <location>
        <begin position="14"/>
        <end position="25"/>
    </location>
</feature>
<evidence type="ECO:0000259" key="2">
    <source>
        <dbReference type="PROSITE" id="PS50969"/>
    </source>
</evidence>
<dbReference type="EMBL" id="MK500469">
    <property type="protein sequence ID" value="QBK90220.1"/>
    <property type="molecule type" value="Genomic_DNA"/>
</dbReference>
<evidence type="ECO:0000313" key="3">
    <source>
        <dbReference type="EMBL" id="QBK90220.1"/>
    </source>
</evidence>
<dbReference type="SUPFAM" id="SSF56784">
    <property type="entry name" value="HAD-like"/>
    <property type="match status" value="1"/>
</dbReference>
<feature type="compositionally biased region" description="Basic residues" evidence="1">
    <location>
        <begin position="1"/>
        <end position="13"/>
    </location>
</feature>
<feature type="region of interest" description="Disordered" evidence="1">
    <location>
        <begin position="1"/>
        <end position="25"/>
    </location>
</feature>
<dbReference type="Pfam" id="PF03031">
    <property type="entry name" value="NIF"/>
    <property type="match status" value="1"/>
</dbReference>
<dbReference type="InterPro" id="IPR050365">
    <property type="entry name" value="TIM50"/>
</dbReference>
<evidence type="ECO:0000256" key="1">
    <source>
        <dbReference type="SAM" id="MobiDB-lite"/>
    </source>
</evidence>
<reference evidence="3" key="1">
    <citation type="journal article" date="2019" name="MBio">
        <title>Virus Genomes from Deep Sea Sediments Expand the Ocean Megavirome and Support Independent Origins of Viral Gigantism.</title>
        <authorList>
            <person name="Backstrom D."/>
            <person name="Yutin N."/>
            <person name="Jorgensen S.L."/>
            <person name="Dharamshi J."/>
            <person name="Homa F."/>
            <person name="Zaremba-Niedwiedzka K."/>
            <person name="Spang A."/>
            <person name="Wolf Y.I."/>
            <person name="Koonin E.V."/>
            <person name="Ettema T.J."/>
        </authorList>
    </citation>
    <scope>NUCLEOTIDE SEQUENCE</scope>
</reference>
<dbReference type="PROSITE" id="PS50969">
    <property type="entry name" value="FCP1"/>
    <property type="match status" value="1"/>
</dbReference>
<accession>A0A481Z6D6</accession>
<proteinExistence type="predicted"/>
<dbReference type="InterPro" id="IPR036412">
    <property type="entry name" value="HAD-like_sf"/>
</dbReference>
<feature type="region of interest" description="Disordered" evidence="1">
    <location>
        <begin position="236"/>
        <end position="255"/>
    </location>
</feature>
<dbReference type="InterPro" id="IPR004274">
    <property type="entry name" value="FCP1_dom"/>
</dbReference>
<feature type="domain" description="FCP1 homology" evidence="2">
    <location>
        <begin position="49"/>
        <end position="231"/>
    </location>
</feature>
<sequence>MSNNKQKTRKYNRNRINNSNKKNNTNNIVHKIYNNNAELIPLINIKNDYKTDVKLLIFDMDNVLFERVKQYEANKMNINIKYEFSFINNNNIYYIRPGVIDFMNICIRLYDIGIFTSMQKNVYNILNTIFDYNIVKKFKFIYTRTHTKLDPEYNILPKITEFNTVKYLSDIFTSPIINSKRIYNKNNTILVDDSYMKIRFNSPKNIIIFNYNSLDENSDILEEHSDILEEHSDTLDENNNTLNEHSDTLDENNNTLNENNTILEEYNDILSNGDNNSTLKHLYKTCSDYETLIYMLESWKFK</sequence>
<gene>
    <name evidence="3" type="ORF">LCPAC102_01330</name>
</gene>
<dbReference type="Gene3D" id="3.40.50.1000">
    <property type="entry name" value="HAD superfamily/HAD-like"/>
    <property type="match status" value="1"/>
</dbReference>